<dbReference type="EMBL" id="JABANO010029598">
    <property type="protein sequence ID" value="KAF4713283.1"/>
    <property type="molecule type" value="Genomic_DNA"/>
</dbReference>
<dbReference type="GO" id="GO:0006281">
    <property type="term" value="P:DNA repair"/>
    <property type="evidence" value="ECO:0007669"/>
    <property type="project" value="TreeGrafter"/>
</dbReference>
<gene>
    <name evidence="3" type="ORF">FOZ63_010126</name>
</gene>
<keyword evidence="1" id="KW-0378">Hydrolase</keyword>
<feature type="non-terminal residue" evidence="3">
    <location>
        <position position="1"/>
    </location>
</feature>
<dbReference type="GO" id="GO:0031297">
    <property type="term" value="P:replication fork processing"/>
    <property type="evidence" value="ECO:0007669"/>
    <property type="project" value="TreeGrafter"/>
</dbReference>
<evidence type="ECO:0000313" key="4">
    <source>
        <dbReference type="Proteomes" id="UP000553632"/>
    </source>
</evidence>
<organism evidence="3 4">
    <name type="scientific">Perkinsus olseni</name>
    <name type="common">Perkinsus atlanticus</name>
    <dbReference type="NCBI Taxonomy" id="32597"/>
    <lineage>
        <taxon>Eukaryota</taxon>
        <taxon>Sar</taxon>
        <taxon>Alveolata</taxon>
        <taxon>Perkinsozoa</taxon>
        <taxon>Perkinsea</taxon>
        <taxon>Perkinsida</taxon>
        <taxon>Perkinsidae</taxon>
        <taxon>Perkinsus</taxon>
    </lineage>
</organism>
<dbReference type="GO" id="GO:0016787">
    <property type="term" value="F:hydrolase activity"/>
    <property type="evidence" value="ECO:0007669"/>
    <property type="project" value="UniProtKB-KW"/>
</dbReference>
<dbReference type="Proteomes" id="UP000553632">
    <property type="component" value="Unassembled WGS sequence"/>
</dbReference>
<dbReference type="InterPro" id="IPR000330">
    <property type="entry name" value="SNF2_N"/>
</dbReference>
<dbReference type="PANTHER" id="PTHR45766">
    <property type="entry name" value="DNA ANNEALING HELICASE AND ENDONUCLEASE ZRANB3 FAMILY MEMBER"/>
    <property type="match status" value="1"/>
</dbReference>
<dbReference type="InterPro" id="IPR038718">
    <property type="entry name" value="SNF2-like_sf"/>
</dbReference>
<keyword evidence="4" id="KW-1185">Reference proteome</keyword>
<sequence>LPGVAVVEPIPQFVLSVLSSNPSPTETIPIPEAIDAIQPPLKPYQRAGVEFALQRRGRCLLGDEMGLGKTLQALAVALAYRSEWPVLVICPPSLKFVWKDQILEWLKDHVRGDQVQVIMKGKDTIQSDAKFVIVGYPLMNNSKFQTRPNGSK</sequence>
<evidence type="ECO:0000259" key="2">
    <source>
        <dbReference type="Pfam" id="PF00176"/>
    </source>
</evidence>
<dbReference type="Gene3D" id="3.40.50.10810">
    <property type="entry name" value="Tandem AAA-ATPase domain"/>
    <property type="match status" value="1"/>
</dbReference>
<reference evidence="3 4" key="1">
    <citation type="submission" date="2020-04" db="EMBL/GenBank/DDBJ databases">
        <title>Perkinsus olseni comparative genomics.</title>
        <authorList>
            <person name="Bogema D.R."/>
        </authorList>
    </citation>
    <scope>NUCLEOTIDE SEQUENCE [LARGE SCALE GENOMIC DNA]</scope>
    <source>
        <strain evidence="3 4">ATCC PRA-207</strain>
    </source>
</reference>
<protein>
    <recommendedName>
        <fullName evidence="2">SNF2 N-terminal domain-containing protein</fullName>
    </recommendedName>
</protein>
<dbReference type="AlphaFoldDB" id="A0A7J6QY75"/>
<name>A0A7J6QY75_PEROL</name>
<feature type="domain" description="SNF2 N-terminal" evidence="2">
    <location>
        <begin position="44"/>
        <end position="136"/>
    </location>
</feature>
<dbReference type="GO" id="GO:0043596">
    <property type="term" value="C:nuclear replication fork"/>
    <property type="evidence" value="ECO:0007669"/>
    <property type="project" value="TreeGrafter"/>
</dbReference>
<evidence type="ECO:0000313" key="3">
    <source>
        <dbReference type="EMBL" id="KAF4713283.1"/>
    </source>
</evidence>
<accession>A0A7J6QY75</accession>
<dbReference type="SUPFAM" id="SSF52540">
    <property type="entry name" value="P-loop containing nucleoside triphosphate hydrolases"/>
    <property type="match status" value="1"/>
</dbReference>
<dbReference type="Pfam" id="PF00176">
    <property type="entry name" value="SNF2-rel_dom"/>
    <property type="match status" value="1"/>
</dbReference>
<comment type="caution">
    <text evidence="3">The sequence shown here is derived from an EMBL/GenBank/DDBJ whole genome shotgun (WGS) entry which is preliminary data.</text>
</comment>
<proteinExistence type="predicted"/>
<dbReference type="PANTHER" id="PTHR45766:SF6">
    <property type="entry name" value="SWI_SNF-RELATED MATRIX-ASSOCIATED ACTIN-DEPENDENT REGULATOR OF CHROMATIN SUBFAMILY A-LIKE PROTEIN 1"/>
    <property type="match status" value="1"/>
</dbReference>
<evidence type="ECO:0000256" key="1">
    <source>
        <dbReference type="ARBA" id="ARBA00022801"/>
    </source>
</evidence>
<dbReference type="GO" id="GO:0005524">
    <property type="term" value="F:ATP binding"/>
    <property type="evidence" value="ECO:0007669"/>
    <property type="project" value="InterPro"/>
</dbReference>
<dbReference type="InterPro" id="IPR027417">
    <property type="entry name" value="P-loop_NTPase"/>
</dbReference>